<dbReference type="Proteomes" id="UP000001343">
    <property type="component" value="Unassembled WGS sequence"/>
</dbReference>
<organism evidence="1 2">
    <name type="scientific">Leptospira mayottensis 200901122</name>
    <dbReference type="NCBI Taxonomy" id="1193010"/>
    <lineage>
        <taxon>Bacteria</taxon>
        <taxon>Pseudomonadati</taxon>
        <taxon>Spirochaetota</taxon>
        <taxon>Spirochaetia</taxon>
        <taxon>Leptospirales</taxon>
        <taxon>Leptospiraceae</taxon>
        <taxon>Leptospira</taxon>
    </lineage>
</organism>
<evidence type="ECO:0000313" key="2">
    <source>
        <dbReference type="Proteomes" id="UP000001343"/>
    </source>
</evidence>
<accession>A0AA87MSM6</accession>
<comment type="caution">
    <text evidence="1">The sequence shown here is derived from an EMBL/GenBank/DDBJ whole genome shotgun (WGS) entry which is preliminary data.</text>
</comment>
<evidence type="ECO:0000313" key="1">
    <source>
        <dbReference type="EMBL" id="EKS01185.1"/>
    </source>
</evidence>
<sequence length="101" mass="11747">MHKEVKIQLKAALYVLVKNIYGFTFYRRIDYPKLIKSFYDFPLELVPKPEKRNRLQKLVIKRNVGVPTDHSSLIIYGLSNRFYCSCTLVGVLTIPSFGTSF</sequence>
<reference evidence="1 2" key="1">
    <citation type="journal article" date="2014" name="Int. J. Syst. Evol. Microbiol.">
        <title>Leptospira mayottensis sp. nov., a pathogenic species of the genus Leptospira isolated from humans.</title>
        <authorList>
            <person name="Bourhy P."/>
            <person name="Collet L."/>
            <person name="Brisse S."/>
            <person name="Picardeau M."/>
        </authorList>
    </citation>
    <scope>NUCLEOTIDE SEQUENCE [LARGE SCALE GENOMIC DNA]</scope>
    <source>
        <strain evidence="1 2">200901122</strain>
    </source>
</reference>
<dbReference type="EMBL" id="AKWM02000022">
    <property type="protein sequence ID" value="EKS01185.1"/>
    <property type="molecule type" value="Genomic_DNA"/>
</dbReference>
<dbReference type="AlphaFoldDB" id="A0AA87MSM6"/>
<name>A0AA87MSM6_9LEPT</name>
<protein>
    <submittedName>
        <fullName evidence="1">Uncharacterized protein</fullName>
    </submittedName>
</protein>
<proteinExistence type="predicted"/>
<gene>
    <name evidence="1" type="ORF">LEP1GSC125_1241</name>
</gene>